<keyword evidence="5" id="KW-1185">Reference proteome</keyword>
<dbReference type="GO" id="GO:0005975">
    <property type="term" value="P:carbohydrate metabolic process"/>
    <property type="evidence" value="ECO:0007669"/>
    <property type="project" value="InterPro"/>
</dbReference>
<feature type="coiled-coil region" evidence="2">
    <location>
        <begin position="206"/>
        <end position="233"/>
    </location>
</feature>
<feature type="non-terminal residue" evidence="4">
    <location>
        <position position="357"/>
    </location>
</feature>
<dbReference type="InterPro" id="IPR001944">
    <property type="entry name" value="Glycoside_Hdrlase_35"/>
</dbReference>
<accession>A0A8X8BLR9</accession>
<dbReference type="AlphaFoldDB" id="A0A8X8BLR9"/>
<name>A0A8X8BLR9_POLSE</name>
<dbReference type="PRINTS" id="PR00742">
    <property type="entry name" value="GLHYDRLASE35"/>
</dbReference>
<evidence type="ECO:0000256" key="2">
    <source>
        <dbReference type="SAM" id="Coils"/>
    </source>
</evidence>
<feature type="domain" description="Glycoside hydrolase 35 catalytic" evidence="3">
    <location>
        <begin position="31"/>
        <end position="132"/>
    </location>
</feature>
<evidence type="ECO:0000259" key="3">
    <source>
        <dbReference type="Pfam" id="PF01301"/>
    </source>
</evidence>
<evidence type="ECO:0000313" key="4">
    <source>
        <dbReference type="EMBL" id="KAG2458862.1"/>
    </source>
</evidence>
<feature type="non-terminal residue" evidence="4">
    <location>
        <position position="1"/>
    </location>
</feature>
<dbReference type="Gene3D" id="3.20.20.80">
    <property type="entry name" value="Glycosidases"/>
    <property type="match status" value="1"/>
</dbReference>
<dbReference type="Gene3D" id="2.60.120.260">
    <property type="entry name" value="Galactose-binding domain-like"/>
    <property type="match status" value="1"/>
</dbReference>
<dbReference type="PANTHER" id="PTHR23421">
    <property type="entry name" value="BETA-GALACTOSIDASE RELATED"/>
    <property type="match status" value="1"/>
</dbReference>
<dbReference type="InterPro" id="IPR031330">
    <property type="entry name" value="Gly_Hdrlase_35_cat"/>
</dbReference>
<evidence type="ECO:0000256" key="1">
    <source>
        <dbReference type="ARBA" id="ARBA00009809"/>
    </source>
</evidence>
<dbReference type="EMBL" id="JAATIS010005477">
    <property type="protein sequence ID" value="KAG2458862.1"/>
    <property type="molecule type" value="Genomic_DNA"/>
</dbReference>
<dbReference type="Proteomes" id="UP000886611">
    <property type="component" value="Unassembled WGS sequence"/>
</dbReference>
<gene>
    <name evidence="4" type="primary">Glb1_1</name>
    <name evidence="4" type="ORF">GTO96_0019082</name>
</gene>
<dbReference type="GO" id="GO:0004553">
    <property type="term" value="F:hydrolase activity, hydrolyzing O-glycosyl compounds"/>
    <property type="evidence" value="ECO:0007669"/>
    <property type="project" value="InterPro"/>
</dbReference>
<protein>
    <submittedName>
        <fullName evidence="4">BGAL galactosidase</fullName>
    </submittedName>
</protein>
<dbReference type="Pfam" id="PF01301">
    <property type="entry name" value="Glyco_hydro_35"/>
    <property type="match status" value="1"/>
</dbReference>
<reference evidence="4 5" key="1">
    <citation type="journal article" date="2021" name="Cell">
        <title>Tracing the genetic footprints of vertebrate landing in non-teleost ray-finned fishes.</title>
        <authorList>
            <person name="Bi X."/>
            <person name="Wang K."/>
            <person name="Yang L."/>
            <person name="Pan H."/>
            <person name="Jiang H."/>
            <person name="Wei Q."/>
            <person name="Fang M."/>
            <person name="Yu H."/>
            <person name="Zhu C."/>
            <person name="Cai Y."/>
            <person name="He Y."/>
            <person name="Gan X."/>
            <person name="Zeng H."/>
            <person name="Yu D."/>
            <person name="Zhu Y."/>
            <person name="Jiang H."/>
            <person name="Qiu Q."/>
            <person name="Yang H."/>
            <person name="Zhang Y.E."/>
            <person name="Wang W."/>
            <person name="Zhu M."/>
            <person name="He S."/>
            <person name="Zhang G."/>
        </authorList>
    </citation>
    <scope>NUCLEOTIDE SEQUENCE [LARGE SCALE GENOMIC DNA]</scope>
    <source>
        <strain evidence="4">Bchr_013</strain>
    </source>
</reference>
<comment type="caution">
    <text evidence="4">The sequence shown here is derived from an EMBL/GenBank/DDBJ whole genome shotgun (WGS) entry which is preliminary data.</text>
</comment>
<organism evidence="4 5">
    <name type="scientific">Polypterus senegalus</name>
    <name type="common">Senegal bichir</name>
    <dbReference type="NCBI Taxonomy" id="55291"/>
    <lineage>
        <taxon>Eukaryota</taxon>
        <taxon>Metazoa</taxon>
        <taxon>Chordata</taxon>
        <taxon>Craniata</taxon>
        <taxon>Vertebrata</taxon>
        <taxon>Euteleostomi</taxon>
        <taxon>Actinopterygii</taxon>
        <taxon>Polypteriformes</taxon>
        <taxon>Polypteridae</taxon>
        <taxon>Polypterus</taxon>
    </lineage>
</organism>
<keyword evidence="2" id="KW-0175">Coiled coil</keyword>
<dbReference type="SUPFAM" id="SSF51445">
    <property type="entry name" value="(Trans)glycosidases"/>
    <property type="match status" value="1"/>
</dbReference>
<dbReference type="InterPro" id="IPR017853">
    <property type="entry name" value="GH"/>
</dbReference>
<comment type="similarity">
    <text evidence="1">Belongs to the glycosyl hydrolase 35 family.</text>
</comment>
<sequence length="357" mass="40059">MGVPGNSQYSEAEPFLTVMISRTATWWIPPDFRKVHAQVNSEFYTGWLDHWGDVHAFVKSENITSMLMEMFALGVNVNMYMFEGGTNFGYWNGAEFNERYLPVVTSYDYDAPLSEAGDPTEKLFAIKSVISKFFSVPAGPMPPPTQKYAYGYISLKKVSCITELLDDLCPQGPVHSYYPITFEEMKQSAGYRIPKNDRGTGPQHQLQALQQAQAATTRELEATKARLVEAQRARPDPTKLTPPPLVPLTDVEAYLGVFERTATRNEWQRSEWASILAPFLKGPAQRAYYDLPEEEAASYDLLKSEILARYGITPAQQASEWRNWAFDPEKPARAQALEVLGQNGAGYARGTPGSQSR</sequence>
<proteinExistence type="inferred from homology"/>
<evidence type="ECO:0000313" key="5">
    <source>
        <dbReference type="Proteomes" id="UP000886611"/>
    </source>
</evidence>